<organism evidence="2 3">
    <name type="scientific">Phytophthora fragariaefolia</name>
    <dbReference type="NCBI Taxonomy" id="1490495"/>
    <lineage>
        <taxon>Eukaryota</taxon>
        <taxon>Sar</taxon>
        <taxon>Stramenopiles</taxon>
        <taxon>Oomycota</taxon>
        <taxon>Peronosporomycetes</taxon>
        <taxon>Peronosporales</taxon>
        <taxon>Peronosporaceae</taxon>
        <taxon>Phytophthora</taxon>
    </lineage>
</organism>
<proteinExistence type="predicted"/>
<reference evidence="2" key="1">
    <citation type="submission" date="2023-04" db="EMBL/GenBank/DDBJ databases">
        <title>Phytophthora fragariaefolia NBRC 109709.</title>
        <authorList>
            <person name="Ichikawa N."/>
            <person name="Sato H."/>
            <person name="Tonouchi N."/>
        </authorList>
    </citation>
    <scope>NUCLEOTIDE SEQUENCE</scope>
    <source>
        <strain evidence="2">NBRC 109709</strain>
    </source>
</reference>
<sequence length="333" mass="35642">MPPLGDDSPVSSEWGPVLGGCGHQRNSARVPHGAAALHTGVRSVIPASAGVRRPQGVMLTTQAASVELHVAGYADATAVYLPSLFSEEVPGYFRWVTEDIAGLPRHEGGMAVPNLKAERLAMAAATISTWANEGTMLVGDILHVGGGVPLAPPVFVTPNYGAHVFGGFRQGQNLWTVGVDTVRAAGEREPSSELQATVRRLYHTAQREIPTDIAWGGDQCVLDLSFMDSAQVRALQAERRWEIGQPSLEWLPTFEIRVLLSRQEGHHQGLLHLAQALSAKGRLCPRSGELGVRQPRAIHFMEAPRCDRGSSAHVDDSPPGPIPGIGTHSSRPC</sequence>
<name>A0A9W7CRG8_9STRA</name>
<protein>
    <submittedName>
        <fullName evidence="2">Unnamed protein product</fullName>
    </submittedName>
</protein>
<feature type="region of interest" description="Disordered" evidence="1">
    <location>
        <begin position="307"/>
        <end position="333"/>
    </location>
</feature>
<feature type="compositionally biased region" description="Basic and acidic residues" evidence="1">
    <location>
        <begin position="307"/>
        <end position="316"/>
    </location>
</feature>
<gene>
    <name evidence="2" type="ORF">Pfra01_000951300</name>
</gene>
<evidence type="ECO:0000256" key="1">
    <source>
        <dbReference type="SAM" id="MobiDB-lite"/>
    </source>
</evidence>
<dbReference type="EMBL" id="BSXT01000884">
    <property type="protein sequence ID" value="GMF35687.1"/>
    <property type="molecule type" value="Genomic_DNA"/>
</dbReference>
<dbReference type="AlphaFoldDB" id="A0A9W7CRG8"/>
<dbReference type="Proteomes" id="UP001165121">
    <property type="component" value="Unassembled WGS sequence"/>
</dbReference>
<keyword evidence="3" id="KW-1185">Reference proteome</keyword>
<evidence type="ECO:0000313" key="2">
    <source>
        <dbReference type="EMBL" id="GMF35687.1"/>
    </source>
</evidence>
<feature type="region of interest" description="Disordered" evidence="1">
    <location>
        <begin position="1"/>
        <end position="30"/>
    </location>
</feature>
<comment type="caution">
    <text evidence="2">The sequence shown here is derived from an EMBL/GenBank/DDBJ whole genome shotgun (WGS) entry which is preliminary data.</text>
</comment>
<accession>A0A9W7CRG8</accession>
<evidence type="ECO:0000313" key="3">
    <source>
        <dbReference type="Proteomes" id="UP001165121"/>
    </source>
</evidence>